<reference evidence="2" key="1">
    <citation type="submission" date="2021-02" db="EMBL/GenBank/DDBJ databases">
        <authorList>
            <person name="Dougan E. K."/>
            <person name="Rhodes N."/>
            <person name="Thang M."/>
            <person name="Chan C."/>
        </authorList>
    </citation>
    <scope>NUCLEOTIDE SEQUENCE</scope>
</reference>
<sequence>MASAEEVPVPLDPEEENLLFGQGGQAQPGVEPQQAPNPAQAGGAASQPMQGGTYAQATPVAPPVSVGLDPTLQQMLVQMLQTQQEMMRAMNRRMDEEERRRKQLEDAHASVANPFGAATASGSPTGSPHAGPPASPGPSTAPPPSGGGGGNRAEKYLPSLPLLDAPKMGKGRLVDDAYVTELREAILLDREIRQTALPVQVLPLPLLIRPARGAIRGRKSVPRPAHHRPCFDPLAAISELYGRDDVAGPLQAQKQIISAVLAGFRPLRPIFRGARPSVPDVEISLLPALDDEATEIPAVAVRPEPSVEPDSSSDSEPEAAKDVPPPLLPSTNTVGAAWDEVATTQSGGNSPTLCPIPCDTLPLPDEAGFELGVGSPQGSLEALDFQEVAASGVPETVPAQSVFAPGCIDSDVDEFGFLLNPVTKVVHVAKTCSVVAYVVAFVRAFCCEAKKSRKDSGCWGNQFSSMQPAGIPRTRLRPSCLATAVRVDDAAFFETMLTQWGVGSTVQAALKAKGFDTLSLVAHALPQPDQLESFVVSILGRPAGAAPEDPVLTPDAAALRRVVKESCRLAAGPSAGPSPLVQLLGSAKPKFTLAEVTKLIADFSAKYPSEFLRPDSTPSVSLLLRVKEGLDNKCLSWTPWRLRTSEQEVSVVEQRRPRTDMAMLASLLAVQETGSCEAHVPTNGPVEPALRKFVGILRTAIALLDGMHLLPLKKMLEKFVMLATQVPQDKSLRCPMLQKVIEADKVLWAGIAVLQAEHSWSLADAVAEMTQIRPDLHAALAPRVKSQVSLSNWARQVDGAGAGGAPHASVVFQEEAPPDFGPQSSATGAKLLAQDLLAADGVLSCGSALKLFDLVVSEAPDVDGRFSGSRSLSAGLRSRGSTGAWNWAQGISASRWAWLGPGAQKEHHTWFDVVRDLEQDDAPTEEGQKLVPVSLLKFIRSKCVHIHDVRMDLQLRRRLLNEPVFLLRFPTLALRCWLALLQVLDEIQKNDQHVQLREFFDRPVEADVFRSLDKRQHEWL</sequence>
<organism evidence="2 3">
    <name type="scientific">Symbiodinium natans</name>
    <dbReference type="NCBI Taxonomy" id="878477"/>
    <lineage>
        <taxon>Eukaryota</taxon>
        <taxon>Sar</taxon>
        <taxon>Alveolata</taxon>
        <taxon>Dinophyceae</taxon>
        <taxon>Suessiales</taxon>
        <taxon>Symbiodiniaceae</taxon>
        <taxon>Symbiodinium</taxon>
    </lineage>
</organism>
<accession>A0A812TBF8</accession>
<dbReference type="AlphaFoldDB" id="A0A812TBF8"/>
<protein>
    <submittedName>
        <fullName evidence="2">Uncharacterized protein</fullName>
    </submittedName>
</protein>
<keyword evidence="3" id="KW-1185">Reference proteome</keyword>
<evidence type="ECO:0000256" key="1">
    <source>
        <dbReference type="SAM" id="MobiDB-lite"/>
    </source>
</evidence>
<comment type="caution">
    <text evidence="2">The sequence shown here is derived from an EMBL/GenBank/DDBJ whole genome shotgun (WGS) entry which is preliminary data.</text>
</comment>
<feature type="region of interest" description="Disordered" evidence="1">
    <location>
        <begin position="91"/>
        <end position="156"/>
    </location>
</feature>
<name>A0A812TBF8_9DINO</name>
<feature type="compositionally biased region" description="Basic and acidic residues" evidence="1">
    <location>
        <begin position="92"/>
        <end position="108"/>
    </location>
</feature>
<evidence type="ECO:0000313" key="3">
    <source>
        <dbReference type="Proteomes" id="UP000604046"/>
    </source>
</evidence>
<dbReference type="Proteomes" id="UP000604046">
    <property type="component" value="Unassembled WGS sequence"/>
</dbReference>
<dbReference type="EMBL" id="CAJNDS010002535">
    <property type="protein sequence ID" value="CAE7515842.1"/>
    <property type="molecule type" value="Genomic_DNA"/>
</dbReference>
<feature type="compositionally biased region" description="Low complexity" evidence="1">
    <location>
        <begin position="32"/>
        <end position="52"/>
    </location>
</feature>
<feature type="region of interest" description="Disordered" evidence="1">
    <location>
        <begin position="1"/>
        <end position="58"/>
    </location>
</feature>
<proteinExistence type="predicted"/>
<feature type="compositionally biased region" description="Low complexity" evidence="1">
    <location>
        <begin position="120"/>
        <end position="129"/>
    </location>
</feature>
<gene>
    <name evidence="2" type="ORF">SNAT2548_LOCUS28873</name>
</gene>
<evidence type="ECO:0000313" key="2">
    <source>
        <dbReference type="EMBL" id="CAE7515842.1"/>
    </source>
</evidence>
<feature type="compositionally biased region" description="Pro residues" evidence="1">
    <location>
        <begin position="130"/>
        <end position="145"/>
    </location>
</feature>
<feature type="region of interest" description="Disordered" evidence="1">
    <location>
        <begin position="296"/>
        <end position="333"/>
    </location>
</feature>